<dbReference type="InterPro" id="IPR003609">
    <property type="entry name" value="Pan_app"/>
</dbReference>
<reference evidence="2 3" key="1">
    <citation type="journal article" date="2018" name="IMA Fungus">
        <title>IMA Genome-F 10: Nine draft genome sequences of Claviceps purpurea s.lat., including C. arundinis, C. humidiphila, and C. cf. spartinae, pseudomolecules for the pitch canker pathogen Fusarium circinatum, draft genome of Davidsoniella eucalypti, Grosmannia galeiformis, Quambalaria eucalypti, and Teratosphaeria destructans.</title>
        <authorList>
            <person name="Wingfield B.D."/>
            <person name="Liu M."/>
            <person name="Nguyen H.D."/>
            <person name="Lane F.A."/>
            <person name="Morgan S.W."/>
            <person name="De Vos L."/>
            <person name="Wilken P.M."/>
            <person name="Duong T.A."/>
            <person name="Aylward J."/>
            <person name="Coetzee M.P."/>
            <person name="Dadej K."/>
            <person name="De Beer Z.W."/>
            <person name="Findlay W."/>
            <person name="Havenga M."/>
            <person name="Kolarik M."/>
            <person name="Menzies J.G."/>
            <person name="Naidoo K."/>
            <person name="Pochopski O."/>
            <person name="Shoukouhi P."/>
            <person name="Santana Q.C."/>
            <person name="Seifert K.A."/>
            <person name="Soal N."/>
            <person name="Steenkamp E.T."/>
            <person name="Tatham C.T."/>
            <person name="van der Nest M.A."/>
            <person name="Wingfield M.J."/>
        </authorList>
    </citation>
    <scope>NUCLEOTIDE SEQUENCE [LARGE SCALE GENOMIC DNA]</scope>
    <source>
        <strain evidence="2">CMW44962</strain>
    </source>
</reference>
<gene>
    <name evidence="2" type="ORF">Tdes44962_MAKER06055</name>
</gene>
<feature type="domain" description="Apple" evidence="1">
    <location>
        <begin position="34"/>
        <end position="73"/>
    </location>
</feature>
<name>A0A9W7VXU3_9PEZI</name>
<organism evidence="2 3">
    <name type="scientific">Teratosphaeria destructans</name>
    <dbReference type="NCBI Taxonomy" id="418781"/>
    <lineage>
        <taxon>Eukaryota</taxon>
        <taxon>Fungi</taxon>
        <taxon>Dikarya</taxon>
        <taxon>Ascomycota</taxon>
        <taxon>Pezizomycotina</taxon>
        <taxon>Dothideomycetes</taxon>
        <taxon>Dothideomycetidae</taxon>
        <taxon>Mycosphaerellales</taxon>
        <taxon>Teratosphaeriaceae</taxon>
        <taxon>Teratosphaeria</taxon>
    </lineage>
</organism>
<accession>A0A9W7VXU3</accession>
<evidence type="ECO:0000313" key="2">
    <source>
        <dbReference type="EMBL" id="KAH9809814.1"/>
    </source>
</evidence>
<sequence length="87" mass="9106">MTYQAPPGAGGRTFIIYCNFEGVGGDLSQFTATGFDPLQNCADTCSNTAGCVSAGFDVTGSNICYMKSQANPMTSDGTRDTIRLPGY</sequence>
<comment type="caution">
    <text evidence="2">The sequence shown here is derived from an EMBL/GenBank/DDBJ whole genome shotgun (WGS) entry which is preliminary data.</text>
</comment>
<reference evidence="2 3" key="2">
    <citation type="journal article" date="2021" name="Curr. Genet.">
        <title>Genetic response to nitrogen starvation in the aggressive Eucalyptus foliar pathogen Teratosphaeria destructans.</title>
        <authorList>
            <person name="Havenga M."/>
            <person name="Wingfield B.D."/>
            <person name="Wingfield M.J."/>
            <person name="Dreyer L.L."/>
            <person name="Roets F."/>
            <person name="Aylward J."/>
        </authorList>
    </citation>
    <scope>NUCLEOTIDE SEQUENCE [LARGE SCALE GENOMIC DNA]</scope>
    <source>
        <strain evidence="2">CMW44962</strain>
    </source>
</reference>
<dbReference type="Gene3D" id="3.50.4.10">
    <property type="entry name" value="Hepatocyte Growth Factor"/>
    <property type="match status" value="1"/>
</dbReference>
<dbReference type="EMBL" id="RIBY02002534">
    <property type="protein sequence ID" value="KAH9809814.1"/>
    <property type="molecule type" value="Genomic_DNA"/>
</dbReference>
<proteinExistence type="predicted"/>
<dbReference type="Proteomes" id="UP001138500">
    <property type="component" value="Unassembled WGS sequence"/>
</dbReference>
<dbReference type="Pfam" id="PF00024">
    <property type="entry name" value="PAN_1"/>
    <property type="match status" value="1"/>
</dbReference>
<dbReference type="AlphaFoldDB" id="A0A9W7VXU3"/>
<evidence type="ECO:0000259" key="1">
    <source>
        <dbReference type="Pfam" id="PF00024"/>
    </source>
</evidence>
<evidence type="ECO:0000313" key="3">
    <source>
        <dbReference type="Proteomes" id="UP001138500"/>
    </source>
</evidence>
<keyword evidence="3" id="KW-1185">Reference proteome</keyword>
<protein>
    <recommendedName>
        <fullName evidence="1">Apple domain-containing protein</fullName>
    </recommendedName>
</protein>